<evidence type="ECO:0000256" key="3">
    <source>
        <dbReference type="ARBA" id="ARBA00022692"/>
    </source>
</evidence>
<evidence type="ECO:0000256" key="2">
    <source>
        <dbReference type="ARBA" id="ARBA00008816"/>
    </source>
</evidence>
<dbReference type="InterPro" id="IPR000326">
    <property type="entry name" value="PAP2/HPO"/>
</dbReference>
<gene>
    <name evidence="9" type="ORF">NLI96_g4129</name>
</gene>
<evidence type="ECO:0000256" key="5">
    <source>
        <dbReference type="ARBA" id="ARBA00023136"/>
    </source>
</evidence>
<dbReference type="SMART" id="SM00014">
    <property type="entry name" value="acidPPc"/>
    <property type="match status" value="1"/>
</dbReference>
<dbReference type="CDD" id="cd03390">
    <property type="entry name" value="PAP2_containing_1_like"/>
    <property type="match status" value="1"/>
</dbReference>
<dbReference type="AlphaFoldDB" id="A0AAD5VAE8"/>
<evidence type="ECO:0000313" key="9">
    <source>
        <dbReference type="EMBL" id="KAJ3486588.1"/>
    </source>
</evidence>
<dbReference type="InterPro" id="IPR043216">
    <property type="entry name" value="PAP-like"/>
</dbReference>
<dbReference type="InterPro" id="IPR036938">
    <property type="entry name" value="PAP2/HPO_sf"/>
</dbReference>
<comment type="similarity">
    <text evidence="2">Belongs to the PA-phosphatase related phosphoesterase family.</text>
</comment>
<feature type="transmembrane region" description="Helical" evidence="7">
    <location>
        <begin position="249"/>
        <end position="267"/>
    </location>
</feature>
<dbReference type="FunFam" id="1.20.144.10:FF:000017">
    <property type="entry name" value="Diacylglycerol pyrophosphate phosphatase 1"/>
    <property type="match status" value="1"/>
</dbReference>
<dbReference type="Gene3D" id="1.20.144.10">
    <property type="entry name" value="Phosphatidic acid phosphatase type 2/haloperoxidase"/>
    <property type="match status" value="1"/>
</dbReference>
<sequence length="361" mass="40207">MDPPHRTNPHPTVAFNIPFVTKGDSRRVARKMDGARRKRIIYSYAVDWAITIILAAIFFALDNVTGFKRTFSLDDTSLRHPYTLHERVPPIALYMIAFVAPFTLQILINLITVQSWWDFHNSTLGLVLGLALTGAITQFTKITVGRPRPDVIARCIPIANSQDPVWGLSTAAICTQTDSHILEDGFRSFPSGHSSLSFAGLGFLSFYIAGKVHLFDERGHAPKAWLALTPLSGAALVAISRSMDYRHHWHDILIGSLLGLLMSFFAYRQYYPSLASTFSHKPYSPRIPHDDPVLPSHTIGAGNSRIPEARPNTSLPSHRDYRDSIDESFELTTAAGTVPNNERHDMKAVWSDNGPVARHEA</sequence>
<dbReference type="EMBL" id="JANAWD010000116">
    <property type="protein sequence ID" value="KAJ3486588.1"/>
    <property type="molecule type" value="Genomic_DNA"/>
</dbReference>
<feature type="transmembrane region" description="Helical" evidence="7">
    <location>
        <begin position="40"/>
        <end position="61"/>
    </location>
</feature>
<feature type="region of interest" description="Disordered" evidence="6">
    <location>
        <begin position="298"/>
        <end position="320"/>
    </location>
</feature>
<evidence type="ECO:0000313" key="10">
    <source>
        <dbReference type="Proteomes" id="UP001212997"/>
    </source>
</evidence>
<keyword evidence="5 7" id="KW-0472">Membrane</keyword>
<evidence type="ECO:0000256" key="4">
    <source>
        <dbReference type="ARBA" id="ARBA00022989"/>
    </source>
</evidence>
<dbReference type="PANTHER" id="PTHR10165">
    <property type="entry name" value="LIPID PHOSPHATE PHOSPHATASE"/>
    <property type="match status" value="1"/>
</dbReference>
<keyword evidence="4 7" id="KW-1133">Transmembrane helix</keyword>
<dbReference type="GO" id="GO:0016020">
    <property type="term" value="C:membrane"/>
    <property type="evidence" value="ECO:0007669"/>
    <property type="project" value="UniProtKB-SubCell"/>
</dbReference>
<dbReference type="PANTHER" id="PTHR10165:SF35">
    <property type="entry name" value="RE23632P"/>
    <property type="match status" value="1"/>
</dbReference>
<proteinExistence type="inferred from homology"/>
<organism evidence="9 10">
    <name type="scientific">Meripilus lineatus</name>
    <dbReference type="NCBI Taxonomy" id="2056292"/>
    <lineage>
        <taxon>Eukaryota</taxon>
        <taxon>Fungi</taxon>
        <taxon>Dikarya</taxon>
        <taxon>Basidiomycota</taxon>
        <taxon>Agaricomycotina</taxon>
        <taxon>Agaricomycetes</taxon>
        <taxon>Polyporales</taxon>
        <taxon>Meripilaceae</taxon>
        <taxon>Meripilus</taxon>
    </lineage>
</organism>
<keyword evidence="3 7" id="KW-0812">Transmembrane</keyword>
<evidence type="ECO:0000256" key="1">
    <source>
        <dbReference type="ARBA" id="ARBA00004141"/>
    </source>
</evidence>
<feature type="transmembrane region" description="Helical" evidence="7">
    <location>
        <begin position="91"/>
        <end position="111"/>
    </location>
</feature>
<reference evidence="9" key="1">
    <citation type="submission" date="2022-07" db="EMBL/GenBank/DDBJ databases">
        <title>Genome Sequence of Physisporinus lineatus.</title>
        <authorList>
            <person name="Buettner E."/>
        </authorList>
    </citation>
    <scope>NUCLEOTIDE SEQUENCE</scope>
    <source>
        <strain evidence="9">VT162</strain>
    </source>
</reference>
<evidence type="ECO:0000256" key="7">
    <source>
        <dbReference type="SAM" id="Phobius"/>
    </source>
</evidence>
<dbReference type="SUPFAM" id="SSF48317">
    <property type="entry name" value="Acid phosphatase/Vanadium-dependent haloperoxidase"/>
    <property type="match status" value="1"/>
</dbReference>
<dbReference type="GO" id="GO:0008195">
    <property type="term" value="F:phosphatidate phosphatase activity"/>
    <property type="evidence" value="ECO:0007669"/>
    <property type="project" value="TreeGrafter"/>
</dbReference>
<comment type="caution">
    <text evidence="9">The sequence shown here is derived from an EMBL/GenBank/DDBJ whole genome shotgun (WGS) entry which is preliminary data.</text>
</comment>
<dbReference type="GO" id="GO:0006644">
    <property type="term" value="P:phospholipid metabolic process"/>
    <property type="evidence" value="ECO:0007669"/>
    <property type="project" value="InterPro"/>
</dbReference>
<evidence type="ECO:0000259" key="8">
    <source>
        <dbReference type="SMART" id="SM00014"/>
    </source>
</evidence>
<dbReference type="Proteomes" id="UP001212997">
    <property type="component" value="Unassembled WGS sequence"/>
</dbReference>
<protein>
    <recommendedName>
        <fullName evidence="8">Phosphatidic acid phosphatase type 2/haloperoxidase domain-containing protein</fullName>
    </recommendedName>
</protein>
<name>A0AAD5VAE8_9APHY</name>
<dbReference type="Pfam" id="PF01569">
    <property type="entry name" value="PAP2"/>
    <property type="match status" value="1"/>
</dbReference>
<evidence type="ECO:0000256" key="6">
    <source>
        <dbReference type="SAM" id="MobiDB-lite"/>
    </source>
</evidence>
<dbReference type="GO" id="GO:0046839">
    <property type="term" value="P:phospholipid dephosphorylation"/>
    <property type="evidence" value="ECO:0007669"/>
    <property type="project" value="TreeGrafter"/>
</dbReference>
<accession>A0AAD5VAE8</accession>
<keyword evidence="10" id="KW-1185">Reference proteome</keyword>
<feature type="domain" description="Phosphatidic acid phosphatase type 2/haloperoxidase" evidence="8">
    <location>
        <begin position="123"/>
        <end position="267"/>
    </location>
</feature>
<comment type="subcellular location">
    <subcellularLocation>
        <location evidence="1">Membrane</location>
        <topology evidence="1">Multi-pass membrane protein</topology>
    </subcellularLocation>
</comment>